<comment type="similarity">
    <text evidence="3 8">Belongs to the fungal TPase family.</text>
</comment>
<dbReference type="GO" id="GO:0031533">
    <property type="term" value="C:mRNA capping enzyme complex"/>
    <property type="evidence" value="ECO:0007669"/>
    <property type="project" value="UniProtKB-UniRule"/>
</dbReference>
<evidence type="ECO:0000256" key="5">
    <source>
        <dbReference type="ARBA" id="ARBA00022801"/>
    </source>
</evidence>
<evidence type="ECO:0000256" key="1">
    <source>
        <dbReference type="ARBA" id="ARBA00001946"/>
    </source>
</evidence>
<keyword evidence="8" id="KW-0506">mRNA capping</keyword>
<comment type="catalytic activity">
    <reaction evidence="7">
        <text>a 5'-end triphospho-ribonucleoside in mRNA + H2O = a 5'-end diphospho-ribonucleoside in mRNA + phosphate + H(+)</text>
        <dbReference type="Rhea" id="RHEA:67004"/>
        <dbReference type="Rhea" id="RHEA-COMP:17164"/>
        <dbReference type="Rhea" id="RHEA-COMP:17165"/>
        <dbReference type="ChEBI" id="CHEBI:15377"/>
        <dbReference type="ChEBI" id="CHEBI:15378"/>
        <dbReference type="ChEBI" id="CHEBI:43474"/>
        <dbReference type="ChEBI" id="CHEBI:167616"/>
        <dbReference type="ChEBI" id="CHEBI:167618"/>
        <dbReference type="EC" id="3.6.1.74"/>
    </reaction>
    <physiologicalReaction direction="left-to-right" evidence="7">
        <dbReference type="Rhea" id="RHEA:67005"/>
    </physiologicalReaction>
</comment>
<keyword evidence="5 8" id="KW-0378">Hydrolase</keyword>
<evidence type="ECO:0000256" key="3">
    <source>
        <dbReference type="ARBA" id="ARBA00006345"/>
    </source>
</evidence>
<dbReference type="InterPro" id="IPR040343">
    <property type="entry name" value="Cet1/Ctl1"/>
</dbReference>
<dbReference type="EMBL" id="KZ819606">
    <property type="protein sequence ID" value="PWN32304.1"/>
    <property type="molecule type" value="Genomic_DNA"/>
</dbReference>
<comment type="subunit">
    <text evidence="8">Heterodimer. The mRNA-capping enzyme is composed of two separate chains alpha and beta, respectively a mRNA guanylyltransferase and an mRNA 5'-triphosphate monophosphatase.</text>
</comment>
<dbReference type="Proteomes" id="UP000245771">
    <property type="component" value="Unassembled WGS sequence"/>
</dbReference>
<feature type="domain" description="mRNA triphosphatase Cet1-like" evidence="9">
    <location>
        <begin position="24"/>
        <end position="222"/>
    </location>
</feature>
<dbReference type="InParanoid" id="A0A316V4W7"/>
<evidence type="ECO:0000313" key="10">
    <source>
        <dbReference type="EMBL" id="PWN32304.1"/>
    </source>
</evidence>
<dbReference type="PANTHER" id="PTHR28118:SF1">
    <property type="entry name" value="POLYNUCLEOTIDE 5'-TRIPHOSPHATASE CTL1-RELATED"/>
    <property type="match status" value="1"/>
</dbReference>
<proteinExistence type="inferred from homology"/>
<evidence type="ECO:0000313" key="11">
    <source>
        <dbReference type="Proteomes" id="UP000245771"/>
    </source>
</evidence>
<reference evidence="10 11" key="1">
    <citation type="journal article" date="2018" name="Mol. Biol. Evol.">
        <title>Broad Genomic Sampling Reveals a Smut Pathogenic Ancestry of the Fungal Clade Ustilaginomycotina.</title>
        <authorList>
            <person name="Kijpornyongpan T."/>
            <person name="Mondo S.J."/>
            <person name="Barry K."/>
            <person name="Sandor L."/>
            <person name="Lee J."/>
            <person name="Lipzen A."/>
            <person name="Pangilinan J."/>
            <person name="LaButti K."/>
            <person name="Hainaut M."/>
            <person name="Henrissat B."/>
            <person name="Grigoriev I.V."/>
            <person name="Spatafora J.W."/>
            <person name="Aime M.C."/>
        </authorList>
    </citation>
    <scope>NUCLEOTIDE SEQUENCE [LARGE SCALE GENOMIC DNA]</scope>
    <source>
        <strain evidence="10 11">MCA 3882</strain>
    </source>
</reference>
<comment type="subcellular location">
    <subcellularLocation>
        <location evidence="2 8">Nucleus</location>
    </subcellularLocation>
</comment>
<dbReference type="RefSeq" id="XP_025352606.1">
    <property type="nucleotide sequence ID" value="XM_025503012.1"/>
</dbReference>
<gene>
    <name evidence="10" type="ORF">FA14DRAFT_87143</name>
</gene>
<keyword evidence="4 8" id="KW-0507">mRNA processing</keyword>
<dbReference type="InterPro" id="IPR033469">
    <property type="entry name" value="CYTH-like_dom_sf"/>
</dbReference>
<evidence type="ECO:0000256" key="2">
    <source>
        <dbReference type="ARBA" id="ARBA00004123"/>
    </source>
</evidence>
<dbReference type="InterPro" id="IPR037009">
    <property type="entry name" value="mRNA_triPase_Cet1_sf"/>
</dbReference>
<protein>
    <recommendedName>
        <fullName evidence="8">mRNA-capping enzyme subunit beta</fullName>
        <ecNumber evidence="8">3.6.1.74</ecNumber>
    </recommendedName>
    <alternativeName>
        <fullName evidence="8">mRNA 5'-phosphatase</fullName>
    </alternativeName>
    <alternativeName>
        <fullName evidence="8">mRNA 5'-triphosphate monophosphatase</fullName>
    </alternativeName>
</protein>
<name>A0A316V4W7_9BASI</name>
<evidence type="ECO:0000256" key="8">
    <source>
        <dbReference type="RuleBase" id="RU367053"/>
    </source>
</evidence>
<dbReference type="InterPro" id="IPR004206">
    <property type="entry name" value="mRNA_triPase_Cet1"/>
</dbReference>
<dbReference type="AlphaFoldDB" id="A0A316V4W7"/>
<dbReference type="PANTHER" id="PTHR28118">
    <property type="entry name" value="POLYNUCLEOTIDE 5'-TRIPHOSPHATASE-RELATED"/>
    <property type="match status" value="1"/>
</dbReference>
<keyword evidence="11" id="KW-1185">Reference proteome</keyword>
<keyword evidence="6 8" id="KW-0539">Nucleus</keyword>
<dbReference type="GeneID" id="37024793"/>
<dbReference type="FunCoup" id="A0A316V4W7">
    <property type="interactions" value="41"/>
</dbReference>
<dbReference type="Gene3D" id="3.20.100.10">
    <property type="entry name" value="mRNA triphosphatase Cet1-like"/>
    <property type="match status" value="1"/>
</dbReference>
<dbReference type="OrthoDB" id="272147at2759"/>
<comment type="cofactor">
    <cofactor evidence="1 8">
        <name>Mg(2+)</name>
        <dbReference type="ChEBI" id="CHEBI:18420"/>
    </cofactor>
</comment>
<comment type="function">
    <text evidence="8">First step of mRNA capping. Converts the 5'-triphosphate end of a nascent mRNA chain into a diphosphate end.</text>
</comment>
<dbReference type="CDD" id="cd07470">
    <property type="entry name" value="CYTH-like_mRNA_RTPase"/>
    <property type="match status" value="1"/>
</dbReference>
<dbReference type="STRING" id="1280837.A0A316V4W7"/>
<dbReference type="EC" id="3.6.1.74" evidence="8"/>
<organism evidence="10 11">
    <name type="scientific">Meira miltonrushii</name>
    <dbReference type="NCBI Taxonomy" id="1280837"/>
    <lineage>
        <taxon>Eukaryota</taxon>
        <taxon>Fungi</taxon>
        <taxon>Dikarya</taxon>
        <taxon>Basidiomycota</taxon>
        <taxon>Ustilaginomycotina</taxon>
        <taxon>Exobasidiomycetes</taxon>
        <taxon>Exobasidiales</taxon>
        <taxon>Brachybasidiaceae</taxon>
        <taxon>Meira</taxon>
    </lineage>
</organism>
<dbReference type="Pfam" id="PF02940">
    <property type="entry name" value="mRNA_triPase"/>
    <property type="match status" value="1"/>
</dbReference>
<dbReference type="GO" id="GO:0004651">
    <property type="term" value="F:polynucleotide 5'-phosphatase activity"/>
    <property type="evidence" value="ECO:0007669"/>
    <property type="project" value="UniProtKB-UniRule"/>
</dbReference>
<accession>A0A316V4W7</accession>
<dbReference type="GO" id="GO:0140818">
    <property type="term" value="F:mRNA 5'-triphosphate monophosphatase activity"/>
    <property type="evidence" value="ECO:0007669"/>
    <property type="project" value="UniProtKB-EC"/>
</dbReference>
<evidence type="ECO:0000259" key="9">
    <source>
        <dbReference type="Pfam" id="PF02940"/>
    </source>
</evidence>
<sequence>MATASASWPNPPLDRSILGWDPTDEFSVLIGDWLSENGQGYTNLEIEAKVGRIMDHDTGQRIQIPVRTETIIDMQRGWRFESHMSDAQHQKINGLLNKAVEQSSGKITYQRQKEVDLFYTDDNGDNRSKIRVTKDEDSWQTKATIMKKRLNDINVYCPNRSLDYRISINVEEPRSEPTHQESDFQRSKNRLHYTHQQICVDLTQVSSPAGDEKPTNELELEFKDANELLRSAQASVHAASREEWTPYYDSILVFLNNIRMLIRNAD</sequence>
<dbReference type="GO" id="GO:0006370">
    <property type="term" value="P:7-methylguanosine mRNA capping"/>
    <property type="evidence" value="ECO:0007669"/>
    <property type="project" value="UniProtKB-UniRule"/>
</dbReference>
<evidence type="ECO:0000256" key="4">
    <source>
        <dbReference type="ARBA" id="ARBA00022664"/>
    </source>
</evidence>
<evidence type="ECO:0000256" key="7">
    <source>
        <dbReference type="ARBA" id="ARBA00047740"/>
    </source>
</evidence>
<dbReference type="SUPFAM" id="SSF55154">
    <property type="entry name" value="CYTH-like phosphatases"/>
    <property type="match status" value="1"/>
</dbReference>
<evidence type="ECO:0000256" key="6">
    <source>
        <dbReference type="ARBA" id="ARBA00023242"/>
    </source>
</evidence>